<reference evidence="1 2" key="1">
    <citation type="submission" date="2020-02" db="EMBL/GenBank/DDBJ databases">
        <title>Draft genome sequence of Haematococcus lacustris strain NIES-144.</title>
        <authorList>
            <person name="Morimoto D."/>
            <person name="Nakagawa S."/>
            <person name="Yoshida T."/>
            <person name="Sawayama S."/>
        </authorList>
    </citation>
    <scope>NUCLEOTIDE SEQUENCE [LARGE SCALE GENOMIC DNA]</scope>
    <source>
        <strain evidence="1 2">NIES-144</strain>
    </source>
</reference>
<accession>A0A6A0ACK3</accession>
<dbReference type="AlphaFoldDB" id="A0A6A0ACK3"/>
<comment type="caution">
    <text evidence="1">The sequence shown here is derived from an EMBL/GenBank/DDBJ whole genome shotgun (WGS) entry which is preliminary data.</text>
</comment>
<gene>
    <name evidence="1" type="ORF">HaLaN_29353</name>
</gene>
<organism evidence="1 2">
    <name type="scientific">Haematococcus lacustris</name>
    <name type="common">Green alga</name>
    <name type="synonym">Haematococcus pluvialis</name>
    <dbReference type="NCBI Taxonomy" id="44745"/>
    <lineage>
        <taxon>Eukaryota</taxon>
        <taxon>Viridiplantae</taxon>
        <taxon>Chlorophyta</taxon>
        <taxon>core chlorophytes</taxon>
        <taxon>Chlorophyceae</taxon>
        <taxon>CS clade</taxon>
        <taxon>Chlamydomonadales</taxon>
        <taxon>Haematococcaceae</taxon>
        <taxon>Haematococcus</taxon>
    </lineage>
</organism>
<sequence>MATPSPRMRCSPTQPLMRLRSDAAKSMTGLLREGCCLGLVALHHPHAACVSKTIVELGAGSRLRPLQAEAPPFMDAGPAGEVP</sequence>
<keyword evidence="2" id="KW-1185">Reference proteome</keyword>
<proteinExistence type="predicted"/>
<name>A0A6A0ACK3_HAELA</name>
<dbReference type="Proteomes" id="UP000485058">
    <property type="component" value="Unassembled WGS sequence"/>
</dbReference>
<feature type="non-terminal residue" evidence="1">
    <location>
        <position position="1"/>
    </location>
</feature>
<dbReference type="EMBL" id="BLLF01004936">
    <property type="protein sequence ID" value="GFH30486.1"/>
    <property type="molecule type" value="Genomic_DNA"/>
</dbReference>
<feature type="non-terminal residue" evidence="1">
    <location>
        <position position="83"/>
    </location>
</feature>
<protein>
    <submittedName>
        <fullName evidence="1">Uncharacterized protein</fullName>
    </submittedName>
</protein>
<evidence type="ECO:0000313" key="2">
    <source>
        <dbReference type="Proteomes" id="UP000485058"/>
    </source>
</evidence>
<evidence type="ECO:0000313" key="1">
    <source>
        <dbReference type="EMBL" id="GFH30486.1"/>
    </source>
</evidence>